<dbReference type="Gene3D" id="2.130.10.10">
    <property type="entry name" value="YVTN repeat-like/Quinoprotein amine dehydrogenase"/>
    <property type="match status" value="1"/>
</dbReference>
<keyword evidence="6" id="KW-1185">Reference proteome</keyword>
<dbReference type="SMART" id="SM00320">
    <property type="entry name" value="WD40"/>
    <property type="match status" value="7"/>
</dbReference>
<evidence type="ECO:0000256" key="2">
    <source>
        <dbReference type="ARBA" id="ARBA00022737"/>
    </source>
</evidence>
<dbReference type="InterPro" id="IPR019775">
    <property type="entry name" value="WD40_repeat_CS"/>
</dbReference>
<feature type="domain" description="Anaphase-promoting complex subunit 4-like WD40" evidence="4">
    <location>
        <begin position="127"/>
        <end position="206"/>
    </location>
</feature>
<evidence type="ECO:0000256" key="1">
    <source>
        <dbReference type="ARBA" id="ARBA00022574"/>
    </source>
</evidence>
<dbReference type="InterPro" id="IPR024977">
    <property type="entry name" value="Apc4-like_WD40_dom"/>
</dbReference>
<dbReference type="InterPro" id="IPR015943">
    <property type="entry name" value="WD40/YVTN_repeat-like_dom_sf"/>
</dbReference>
<dbReference type="PROSITE" id="PS50082">
    <property type="entry name" value="WD_REPEATS_2"/>
    <property type="match status" value="2"/>
</dbReference>
<evidence type="ECO:0000256" key="3">
    <source>
        <dbReference type="PROSITE-ProRule" id="PRU00221"/>
    </source>
</evidence>
<feature type="repeat" description="WD" evidence="3">
    <location>
        <begin position="68"/>
        <end position="109"/>
    </location>
</feature>
<reference evidence="5 6" key="1">
    <citation type="submission" date="2024-06" db="EMBL/GenBank/DDBJ databases">
        <title>A chromosome-level genome assembly of beet webworm, Loxostege sticticalis.</title>
        <authorList>
            <person name="Zhang Y."/>
        </authorList>
    </citation>
    <scope>NUCLEOTIDE SEQUENCE [LARGE SCALE GENOMIC DNA]</scope>
    <source>
        <strain evidence="5">AQ026</strain>
        <tissue evidence="5">Whole body</tissue>
    </source>
</reference>
<evidence type="ECO:0000313" key="5">
    <source>
        <dbReference type="EMBL" id="KAL0870692.1"/>
    </source>
</evidence>
<proteinExistence type="predicted"/>
<name>A0ABR3HJW7_LOXSC</name>
<dbReference type="InterPro" id="IPR051510">
    <property type="entry name" value="SKI8"/>
</dbReference>
<dbReference type="PROSITE" id="PS50294">
    <property type="entry name" value="WD_REPEATS_REGION"/>
    <property type="match status" value="1"/>
</dbReference>
<dbReference type="InterPro" id="IPR001680">
    <property type="entry name" value="WD40_rpt"/>
</dbReference>
<dbReference type="CDD" id="cd00200">
    <property type="entry name" value="WD40"/>
    <property type="match status" value="1"/>
</dbReference>
<feature type="domain" description="Anaphase-promoting complex subunit 4-like WD40" evidence="4">
    <location>
        <begin position="210"/>
        <end position="295"/>
    </location>
</feature>
<feature type="repeat" description="WD" evidence="3">
    <location>
        <begin position="198"/>
        <end position="239"/>
    </location>
</feature>
<dbReference type="EMBL" id="JBEUOH010000018">
    <property type="protein sequence ID" value="KAL0870692.1"/>
    <property type="molecule type" value="Genomic_DNA"/>
</dbReference>
<keyword evidence="2" id="KW-0677">Repeat</keyword>
<sequence length="323" mass="34701">MPASAIYSILFKKENAHDDPIYCCQWAKANTSSDPKGPFKEFILTGGLDSLVKVWLVDNNKLELFHSLRGHSMAVVSVAVSPDGHSIASTSLDSTLIIWDLLSGQKVHGMSNENVEMPMDVWKVVFSPDGSQVAAGSHTGKVIIYGIKNATVDRVLDTRGKFVLSVAWSPDGKYISCGSVDGVVCVCDVAQGKLLHTVEAHRAAVRSVAFAPSSQLLASVSDDGTCALHTVASASLLATLKLKSWAVCVAWSPDGSRVAVTAADGTVRVAQAEDLKVLHTFHEHTDTVWDLQFNSKGDKLISIAKDKCINIYECPVPQKPAKK</sequence>
<evidence type="ECO:0000313" key="6">
    <source>
        <dbReference type="Proteomes" id="UP001549920"/>
    </source>
</evidence>
<accession>A0ABR3HJW7</accession>
<organism evidence="5 6">
    <name type="scientific">Loxostege sticticalis</name>
    <name type="common">Beet webworm moth</name>
    <dbReference type="NCBI Taxonomy" id="481309"/>
    <lineage>
        <taxon>Eukaryota</taxon>
        <taxon>Metazoa</taxon>
        <taxon>Ecdysozoa</taxon>
        <taxon>Arthropoda</taxon>
        <taxon>Hexapoda</taxon>
        <taxon>Insecta</taxon>
        <taxon>Pterygota</taxon>
        <taxon>Neoptera</taxon>
        <taxon>Endopterygota</taxon>
        <taxon>Lepidoptera</taxon>
        <taxon>Glossata</taxon>
        <taxon>Ditrysia</taxon>
        <taxon>Pyraloidea</taxon>
        <taxon>Crambidae</taxon>
        <taxon>Pyraustinae</taxon>
        <taxon>Loxostege</taxon>
    </lineage>
</organism>
<dbReference type="Proteomes" id="UP001549920">
    <property type="component" value="Unassembled WGS sequence"/>
</dbReference>
<dbReference type="Pfam" id="PF00400">
    <property type="entry name" value="WD40"/>
    <property type="match status" value="2"/>
</dbReference>
<dbReference type="SUPFAM" id="SSF50978">
    <property type="entry name" value="WD40 repeat-like"/>
    <property type="match status" value="1"/>
</dbReference>
<dbReference type="PROSITE" id="PS00678">
    <property type="entry name" value="WD_REPEATS_1"/>
    <property type="match status" value="1"/>
</dbReference>
<dbReference type="InterPro" id="IPR036322">
    <property type="entry name" value="WD40_repeat_dom_sf"/>
</dbReference>
<dbReference type="Pfam" id="PF12894">
    <property type="entry name" value="ANAPC4_WD40"/>
    <property type="match status" value="2"/>
</dbReference>
<protein>
    <recommendedName>
        <fullName evidence="4">Anaphase-promoting complex subunit 4-like WD40 domain-containing protein</fullName>
    </recommendedName>
</protein>
<dbReference type="PANTHER" id="PTHR44090">
    <property type="entry name" value="WD REPEAT-CONTAINING PROTEIN 61"/>
    <property type="match status" value="1"/>
</dbReference>
<comment type="caution">
    <text evidence="5">The sequence shown here is derived from an EMBL/GenBank/DDBJ whole genome shotgun (WGS) entry which is preliminary data.</text>
</comment>
<dbReference type="PANTHER" id="PTHR44090:SF1">
    <property type="entry name" value="SUPERKILLER COMPLEX PROTEIN 8"/>
    <property type="match status" value="1"/>
</dbReference>
<keyword evidence="1 3" id="KW-0853">WD repeat</keyword>
<gene>
    <name evidence="5" type="ORF">ABMA27_005635</name>
</gene>
<evidence type="ECO:0000259" key="4">
    <source>
        <dbReference type="Pfam" id="PF12894"/>
    </source>
</evidence>